<reference evidence="4 5" key="1">
    <citation type="submission" date="2021-03" db="EMBL/GenBank/DDBJ databases">
        <title>Pseudidiomarina terrestris, a new bacterium isolated from saline soil.</title>
        <authorList>
            <person name="Galisteo C."/>
            <person name="De La Haba R."/>
            <person name="Sanchez-Porro C."/>
            <person name="Ventosa A."/>
        </authorList>
    </citation>
    <scope>NUCLEOTIDE SEQUENCE [LARGE SCALE GENOMIC DNA]</scope>
    <source>
        <strain evidence="2 5">1APP75-32.1</strain>
        <strain evidence="4">1APR75-15</strain>
        <strain evidence="3">1ASR75-15</strain>
    </source>
</reference>
<gene>
    <name evidence="2" type="ORF">J6I90_05485</name>
    <name evidence="3" type="ORF">J6I92_05820</name>
</gene>
<evidence type="ECO:0000256" key="1">
    <source>
        <dbReference type="SAM" id="MobiDB-lite"/>
    </source>
</evidence>
<evidence type="ECO:0000313" key="4">
    <source>
        <dbReference type="Proteomes" id="UP001169491"/>
    </source>
</evidence>
<dbReference type="Proteomes" id="UP001169491">
    <property type="component" value="Unassembled WGS sequence"/>
</dbReference>
<evidence type="ECO:0000313" key="3">
    <source>
        <dbReference type="EMBL" id="MDN7129384.1"/>
    </source>
</evidence>
<organism evidence="2 5">
    <name type="scientific">Pseudidiomarina terrestris</name>
    <dbReference type="NCBI Taxonomy" id="2820060"/>
    <lineage>
        <taxon>Bacteria</taxon>
        <taxon>Pseudomonadati</taxon>
        <taxon>Pseudomonadota</taxon>
        <taxon>Gammaproteobacteria</taxon>
        <taxon>Alteromonadales</taxon>
        <taxon>Idiomarinaceae</taxon>
        <taxon>Pseudidiomarina</taxon>
    </lineage>
</organism>
<accession>A0AAW7QVP7</accession>
<name>A0AAW7QVP7_9GAMM</name>
<feature type="region of interest" description="Disordered" evidence="1">
    <location>
        <begin position="36"/>
        <end position="59"/>
    </location>
</feature>
<protein>
    <submittedName>
        <fullName evidence="2">Uncharacterized protein</fullName>
    </submittedName>
</protein>
<evidence type="ECO:0000313" key="5">
    <source>
        <dbReference type="Proteomes" id="UP001169492"/>
    </source>
</evidence>
<feature type="compositionally biased region" description="Basic and acidic residues" evidence="1">
    <location>
        <begin position="46"/>
        <end position="59"/>
    </location>
</feature>
<proteinExistence type="predicted"/>
<sequence length="59" mass="6316">MALRIGNALLELLLEIIAVGKAGQWIEAGLKTDGMQRKAQAPLSQDQHRESGNNKCGDG</sequence>
<dbReference type="EMBL" id="JAGGJB010000003">
    <property type="protein sequence ID" value="MDN7124325.1"/>
    <property type="molecule type" value="Genomic_DNA"/>
</dbReference>
<comment type="caution">
    <text evidence="2">The sequence shown here is derived from an EMBL/GenBank/DDBJ whole genome shotgun (WGS) entry which is preliminary data.</text>
</comment>
<dbReference type="RefSeq" id="WP_301719448.1">
    <property type="nucleotide sequence ID" value="NZ_JAGGJB010000003.1"/>
</dbReference>
<dbReference type="Proteomes" id="UP001169492">
    <property type="component" value="Unassembled WGS sequence"/>
</dbReference>
<dbReference type="AlphaFoldDB" id="A0AAW7QVP7"/>
<evidence type="ECO:0000313" key="2">
    <source>
        <dbReference type="EMBL" id="MDN7124325.1"/>
    </source>
</evidence>
<dbReference type="EMBL" id="JAGGJC010000001">
    <property type="protein sequence ID" value="MDN7129384.1"/>
    <property type="molecule type" value="Genomic_DNA"/>
</dbReference>
<keyword evidence="4" id="KW-1185">Reference proteome</keyword>